<proteinExistence type="predicted"/>
<name>A0ABQ8ZXU8_9ROSI</name>
<evidence type="ECO:0000313" key="1">
    <source>
        <dbReference type="EMBL" id="KAJ6313125.1"/>
    </source>
</evidence>
<sequence length="73" mass="8182">MSLTAPGPCGMKTEDDFEDALISFMVSKVLSHQHHIHYILGTNAAVGRNLEKKKTKGAAIVRKKFEEEEVKNR</sequence>
<comment type="caution">
    <text evidence="1">The sequence shown here is derived from an EMBL/GenBank/DDBJ whole genome shotgun (WGS) entry which is preliminary data.</text>
</comment>
<accession>A0ABQ8ZXU8</accession>
<reference evidence="1" key="2">
    <citation type="journal article" date="2023" name="Int. J. Mol. Sci.">
        <title>De Novo Assembly and Annotation of 11 Diverse Shrub Willow (Salix) Genomes Reveals Novel Gene Organization in Sex-Linked Regions.</title>
        <authorList>
            <person name="Hyden B."/>
            <person name="Feng K."/>
            <person name="Yates T.B."/>
            <person name="Jawdy S."/>
            <person name="Cereghino C."/>
            <person name="Smart L.B."/>
            <person name="Muchero W."/>
        </authorList>
    </citation>
    <scope>NUCLEOTIDE SEQUENCE</scope>
    <source>
        <tissue evidence="1">Shoot tip</tissue>
    </source>
</reference>
<organism evidence="1 2">
    <name type="scientific">Salix suchowensis</name>
    <dbReference type="NCBI Taxonomy" id="1278906"/>
    <lineage>
        <taxon>Eukaryota</taxon>
        <taxon>Viridiplantae</taxon>
        <taxon>Streptophyta</taxon>
        <taxon>Embryophyta</taxon>
        <taxon>Tracheophyta</taxon>
        <taxon>Spermatophyta</taxon>
        <taxon>Magnoliopsida</taxon>
        <taxon>eudicotyledons</taxon>
        <taxon>Gunneridae</taxon>
        <taxon>Pentapetalae</taxon>
        <taxon>rosids</taxon>
        <taxon>fabids</taxon>
        <taxon>Malpighiales</taxon>
        <taxon>Salicaceae</taxon>
        <taxon>Saliceae</taxon>
        <taxon>Salix</taxon>
    </lineage>
</organism>
<dbReference type="EMBL" id="JAPFFI010000024">
    <property type="protein sequence ID" value="KAJ6313125.1"/>
    <property type="molecule type" value="Genomic_DNA"/>
</dbReference>
<evidence type="ECO:0000313" key="2">
    <source>
        <dbReference type="Proteomes" id="UP001141253"/>
    </source>
</evidence>
<keyword evidence="2" id="KW-1185">Reference proteome</keyword>
<dbReference type="Proteomes" id="UP001141253">
    <property type="component" value="Chromosome 10"/>
</dbReference>
<reference evidence="1" key="1">
    <citation type="submission" date="2022-10" db="EMBL/GenBank/DDBJ databases">
        <authorList>
            <person name="Hyden B.L."/>
            <person name="Feng K."/>
            <person name="Yates T."/>
            <person name="Jawdy S."/>
            <person name="Smart L.B."/>
            <person name="Muchero W."/>
        </authorList>
    </citation>
    <scope>NUCLEOTIDE SEQUENCE</scope>
    <source>
        <tissue evidence="1">Shoot tip</tissue>
    </source>
</reference>
<protein>
    <submittedName>
        <fullName evidence="1">Uncharacterized protein</fullName>
    </submittedName>
</protein>
<gene>
    <name evidence="1" type="ORF">OIU77_014602</name>
</gene>